<name>D3E309_METRM</name>
<dbReference type="GO" id="GO:0016758">
    <property type="term" value="F:hexosyltransferase activity"/>
    <property type="evidence" value="ECO:0007669"/>
    <property type="project" value="UniProtKB-ARBA"/>
</dbReference>
<accession>D3E309</accession>
<evidence type="ECO:0000259" key="1">
    <source>
        <dbReference type="Pfam" id="PF00535"/>
    </source>
</evidence>
<dbReference type="HOGENOM" id="CLU_410856_0_0_2"/>
<dbReference type="PANTHER" id="PTHR22916">
    <property type="entry name" value="GLYCOSYLTRANSFERASE"/>
    <property type="match status" value="1"/>
</dbReference>
<dbReference type="SUPFAM" id="SSF53448">
    <property type="entry name" value="Nucleotide-diphospho-sugar transferases"/>
    <property type="match status" value="2"/>
</dbReference>
<sequence>MTKVSVIIPIYNGEKYLKECLDSVCCQSLKDIQIICVNDGSTDKTLSILNGFASKDKRIKIISTENRGQGSARNTALKEAQGEYISFVDADDWISENALELLYFHAKSKDLDMLFFQMINYMDNSKNYVETELYNHLCFERNAIDEDTIFNFNDIKEFLFKIPVCPVSKLYKKEFLDSNDLYFPEGMFFEDNAFFYNSLFKSNCLGFLKKHLYYRRRHADSVTQTFDKRKFDIVKATNKVLDVFLENDQYLIFKKELINHTFSMLLEWFNKSPLELKDEFYRLIKRDFRGFNNLKEDFKNNLKEEYLLIFDISDKNKYYLDFLSEYKLSSADYDIFDKERYFHLNSQEYLEYKSNKSNNYKISVVIPIYNNETFIHRTLMSIENQSFGLENIEVIMVNDNSKDNTELVINEYSSKYENFKAIHIKEGTGSPGTPRNIGLYESTSDYVIFLDHDDYFEIDALEKLYNAINEEDCDFVYGTYASVDEDLPTKIIYPNELHGYFKNIYGNPRSIAFPPPSIWTKLFKRSFLIENRIIFPTILGEDAIFISKALFSADGIDYLWDDLICYHTLNKKSFTKNVSYDYLVQGFVSEEYLYNIYNDFESQSYELKENSTIPSEKSSENIEKMNLYKIRSEGILDFYLNQFYRSDLNDEDIYRIFPILSDFVSTRI</sequence>
<dbReference type="Gene3D" id="3.90.550.10">
    <property type="entry name" value="Spore Coat Polysaccharide Biosynthesis Protein SpsA, Chain A"/>
    <property type="match status" value="2"/>
</dbReference>
<dbReference type="Proteomes" id="UP000008680">
    <property type="component" value="Chromosome"/>
</dbReference>
<dbReference type="STRING" id="634498.mru_1069"/>
<dbReference type="eggNOG" id="arCOG01381">
    <property type="taxonomic scope" value="Archaea"/>
</dbReference>
<dbReference type="InterPro" id="IPR001173">
    <property type="entry name" value="Glyco_trans_2-like"/>
</dbReference>
<organism evidence="2 3">
    <name type="scientific">Methanobrevibacter ruminantium (strain ATCC 35063 / DSM 1093 / JCM 13430 / OCM 146 / M1)</name>
    <name type="common">Methanobacterium ruminantium</name>
    <dbReference type="NCBI Taxonomy" id="634498"/>
    <lineage>
        <taxon>Archaea</taxon>
        <taxon>Methanobacteriati</taxon>
        <taxon>Methanobacteriota</taxon>
        <taxon>Methanomada group</taxon>
        <taxon>Methanobacteria</taxon>
        <taxon>Methanobacteriales</taxon>
        <taxon>Methanobacteriaceae</taxon>
        <taxon>Methanobrevibacter</taxon>
    </lineage>
</organism>
<dbReference type="AlphaFoldDB" id="D3E309"/>
<dbReference type="KEGG" id="mru:mru_1069"/>
<dbReference type="OrthoDB" id="77457at2157"/>
<feature type="domain" description="Glycosyltransferase 2-like" evidence="1">
    <location>
        <begin position="363"/>
        <end position="494"/>
    </location>
</feature>
<evidence type="ECO:0000313" key="2">
    <source>
        <dbReference type="EMBL" id="ADC46920.1"/>
    </source>
</evidence>
<dbReference type="PANTHER" id="PTHR22916:SF3">
    <property type="entry name" value="UDP-GLCNAC:BETAGAL BETA-1,3-N-ACETYLGLUCOSAMINYLTRANSFERASE-LIKE PROTEIN 1"/>
    <property type="match status" value="1"/>
</dbReference>
<dbReference type="EMBL" id="CP001719">
    <property type="protein sequence ID" value="ADC46920.1"/>
    <property type="molecule type" value="Genomic_DNA"/>
</dbReference>
<protein>
    <submittedName>
        <fullName evidence="2">Glycosyl transferase GT2 family</fullName>
    </submittedName>
</protein>
<dbReference type="CDD" id="cd00761">
    <property type="entry name" value="Glyco_tranf_GTA_type"/>
    <property type="match status" value="2"/>
</dbReference>
<gene>
    <name evidence="2" type="ordered locus">mru_1069</name>
</gene>
<dbReference type="CAZy" id="GT2">
    <property type="family name" value="Glycosyltransferase Family 2"/>
</dbReference>
<dbReference type="GeneID" id="8770721"/>
<dbReference type="RefSeq" id="WP_012955870.1">
    <property type="nucleotide sequence ID" value="NC_013790.1"/>
</dbReference>
<dbReference type="Pfam" id="PF00535">
    <property type="entry name" value="Glycos_transf_2"/>
    <property type="match status" value="2"/>
</dbReference>
<dbReference type="PATRIC" id="fig|634498.28.peg.1069"/>
<dbReference type="InterPro" id="IPR029044">
    <property type="entry name" value="Nucleotide-diphossugar_trans"/>
</dbReference>
<reference evidence="2 3" key="1">
    <citation type="journal article" date="2010" name="PLoS ONE">
        <title>The genome sequence of the rumen methanogen Methanobrevibacter ruminantium reveals new possibilities for controlling ruminant methane emissions.</title>
        <authorList>
            <person name="Leahy S.C."/>
            <person name="Kelly W.J."/>
            <person name="Altermann E."/>
            <person name="Ronimus R.S."/>
            <person name="Yeoman C.J."/>
            <person name="Pacheco D.M."/>
            <person name="Li D."/>
            <person name="Kong Z."/>
            <person name="McTavish S."/>
            <person name="Sang C."/>
            <person name="Lambie S.C."/>
            <person name="Janssen P.H."/>
            <person name="Dey D."/>
            <person name="Attwood G.T."/>
        </authorList>
    </citation>
    <scope>NUCLEOTIDE SEQUENCE [LARGE SCALE GENOMIC DNA]</scope>
    <source>
        <strain evidence="3">ATCC 35063 / DSM 1093 / JCM 13430 / OCM 146 / M1</strain>
    </source>
</reference>
<proteinExistence type="predicted"/>
<keyword evidence="2" id="KW-0808">Transferase</keyword>
<evidence type="ECO:0000313" key="3">
    <source>
        <dbReference type="Proteomes" id="UP000008680"/>
    </source>
</evidence>
<keyword evidence="3" id="KW-1185">Reference proteome</keyword>
<feature type="domain" description="Glycosyltransferase 2-like" evidence="1">
    <location>
        <begin position="5"/>
        <end position="145"/>
    </location>
</feature>